<dbReference type="PANTHER" id="PTHR33048:SF47">
    <property type="entry name" value="INTEGRAL MEMBRANE PROTEIN-RELATED"/>
    <property type="match status" value="1"/>
</dbReference>
<dbReference type="PANTHER" id="PTHR33048">
    <property type="entry name" value="PTH11-LIKE INTEGRAL MEMBRANE PROTEIN (AFU_ORTHOLOGUE AFUA_5G11245)"/>
    <property type="match status" value="1"/>
</dbReference>
<evidence type="ECO:0000256" key="7">
    <source>
        <dbReference type="SAM" id="Phobius"/>
    </source>
</evidence>
<keyword evidence="10" id="KW-1185">Reference proteome</keyword>
<dbReference type="GO" id="GO:0016020">
    <property type="term" value="C:membrane"/>
    <property type="evidence" value="ECO:0007669"/>
    <property type="project" value="UniProtKB-SubCell"/>
</dbReference>
<comment type="caution">
    <text evidence="9">The sequence shown here is derived from an EMBL/GenBank/DDBJ whole genome shotgun (WGS) entry which is preliminary data.</text>
</comment>
<feature type="compositionally biased region" description="Basic and acidic residues" evidence="6">
    <location>
        <begin position="320"/>
        <end position="332"/>
    </location>
</feature>
<dbReference type="Proteomes" id="UP000029964">
    <property type="component" value="Unassembled WGS sequence"/>
</dbReference>
<feature type="compositionally biased region" description="Low complexity" evidence="6">
    <location>
        <begin position="359"/>
        <end position="373"/>
    </location>
</feature>
<gene>
    <name evidence="9" type="ORF">ACRE_040930</name>
</gene>
<feature type="compositionally biased region" description="Polar residues" evidence="6">
    <location>
        <begin position="333"/>
        <end position="342"/>
    </location>
</feature>
<evidence type="ECO:0000256" key="1">
    <source>
        <dbReference type="ARBA" id="ARBA00004141"/>
    </source>
</evidence>
<proteinExistence type="inferred from homology"/>
<protein>
    <recommendedName>
        <fullName evidence="8">Rhodopsin domain-containing protein</fullName>
    </recommendedName>
</protein>
<feature type="transmembrane region" description="Helical" evidence="7">
    <location>
        <begin position="15"/>
        <end position="35"/>
    </location>
</feature>
<feature type="transmembrane region" description="Helical" evidence="7">
    <location>
        <begin position="77"/>
        <end position="96"/>
    </location>
</feature>
<evidence type="ECO:0000256" key="4">
    <source>
        <dbReference type="ARBA" id="ARBA00023136"/>
    </source>
</evidence>
<feature type="region of interest" description="Disordered" evidence="6">
    <location>
        <begin position="298"/>
        <end position="345"/>
    </location>
</feature>
<feature type="domain" description="Rhodopsin" evidence="8">
    <location>
        <begin position="32"/>
        <end position="291"/>
    </location>
</feature>
<feature type="transmembrane region" description="Helical" evidence="7">
    <location>
        <begin position="224"/>
        <end position="242"/>
    </location>
</feature>
<evidence type="ECO:0000256" key="6">
    <source>
        <dbReference type="SAM" id="MobiDB-lite"/>
    </source>
</evidence>
<name>A0A086T6W6_HAPC1</name>
<feature type="transmembrane region" description="Helical" evidence="7">
    <location>
        <begin position="262"/>
        <end position="285"/>
    </location>
</feature>
<dbReference type="HOGENOM" id="CLU_028200_0_2_1"/>
<evidence type="ECO:0000256" key="5">
    <source>
        <dbReference type="ARBA" id="ARBA00038359"/>
    </source>
</evidence>
<evidence type="ECO:0000256" key="2">
    <source>
        <dbReference type="ARBA" id="ARBA00022692"/>
    </source>
</evidence>
<dbReference type="OrthoDB" id="3648173at2759"/>
<evidence type="ECO:0000256" key="3">
    <source>
        <dbReference type="ARBA" id="ARBA00022989"/>
    </source>
</evidence>
<dbReference type="InterPro" id="IPR049326">
    <property type="entry name" value="Rhodopsin_dom_fungi"/>
</dbReference>
<dbReference type="AlphaFoldDB" id="A0A086T6W6"/>
<dbReference type="InterPro" id="IPR052337">
    <property type="entry name" value="SAT4-like"/>
</dbReference>
<sequence>MQIGDLHFEHKVDGLMVGLFVITLLAVISAVVRLFTRVVLIREPGIDDAFISSAIVCSLRITIDTLHHAGIVPLIQLQFGSVAYLASSLHLVGYALKLNSDLSYWPKIHQSLYATIISYTVTHFSFKFSILFLSKRIFIDKKAQRTFRGLIIYLAIWGIICMSLSIATCVPVPKYWNDAIPGRCVDRMALHYAFSGINIVNDVAILVAPLLFIKSLQMSTKTKFGLAGLFACGGIACIFAMVRVQALYEKGTAPPKEQPYRAAITSFWSGLEVNIAIICACVPALRGFIRRFKFPPGKSTLDSSKTKSSRRYAGGSVRLHGHEDRTDAEIETRSTNTKTNNGGIEIRVRQSFEMKSVDVVGSNDDSSSQQDLVPSRNPHWRAHVYSGASESMAKQKSQD</sequence>
<feature type="transmembrane region" description="Helical" evidence="7">
    <location>
        <begin position="150"/>
        <end position="173"/>
    </location>
</feature>
<organism evidence="9 10">
    <name type="scientific">Hapsidospora chrysogenum (strain ATCC 11550 / CBS 779.69 / DSM 880 / IAM 14645 / JCM 23072 / IMI 49137)</name>
    <name type="common">Acremonium chrysogenum</name>
    <dbReference type="NCBI Taxonomy" id="857340"/>
    <lineage>
        <taxon>Eukaryota</taxon>
        <taxon>Fungi</taxon>
        <taxon>Dikarya</taxon>
        <taxon>Ascomycota</taxon>
        <taxon>Pezizomycotina</taxon>
        <taxon>Sordariomycetes</taxon>
        <taxon>Hypocreomycetidae</taxon>
        <taxon>Hypocreales</taxon>
        <taxon>Bionectriaceae</taxon>
        <taxon>Hapsidospora</taxon>
    </lineage>
</organism>
<feature type="compositionally biased region" description="Polar residues" evidence="6">
    <location>
        <begin position="388"/>
        <end position="399"/>
    </location>
</feature>
<comment type="subcellular location">
    <subcellularLocation>
        <location evidence="1">Membrane</location>
        <topology evidence="1">Multi-pass membrane protein</topology>
    </subcellularLocation>
</comment>
<keyword evidence="3 7" id="KW-1133">Transmembrane helix</keyword>
<dbReference type="EMBL" id="JPKY01000037">
    <property type="protein sequence ID" value="KFH45098.1"/>
    <property type="molecule type" value="Genomic_DNA"/>
</dbReference>
<dbReference type="STRING" id="857340.A0A086T6W6"/>
<keyword evidence="2 7" id="KW-0812">Transmembrane</keyword>
<evidence type="ECO:0000313" key="9">
    <source>
        <dbReference type="EMBL" id="KFH45098.1"/>
    </source>
</evidence>
<keyword evidence="4 7" id="KW-0472">Membrane</keyword>
<feature type="transmembrane region" description="Helical" evidence="7">
    <location>
        <begin position="193"/>
        <end position="212"/>
    </location>
</feature>
<dbReference type="Pfam" id="PF20684">
    <property type="entry name" value="Fung_rhodopsin"/>
    <property type="match status" value="1"/>
</dbReference>
<comment type="similarity">
    <text evidence="5">Belongs to the SAT4 family.</text>
</comment>
<accession>A0A086T6W6</accession>
<evidence type="ECO:0000259" key="8">
    <source>
        <dbReference type="Pfam" id="PF20684"/>
    </source>
</evidence>
<evidence type="ECO:0000313" key="10">
    <source>
        <dbReference type="Proteomes" id="UP000029964"/>
    </source>
</evidence>
<feature type="region of interest" description="Disordered" evidence="6">
    <location>
        <begin position="359"/>
        <end position="399"/>
    </location>
</feature>
<reference evidence="10" key="1">
    <citation type="journal article" date="2014" name="Genome Announc.">
        <title>Genome sequence and annotation of Acremonium chrysogenum, producer of the beta-lactam antibiotic cephalosporin C.</title>
        <authorList>
            <person name="Terfehr D."/>
            <person name="Dahlmann T.A."/>
            <person name="Specht T."/>
            <person name="Zadra I."/>
            <person name="Kuernsteiner H."/>
            <person name="Kueck U."/>
        </authorList>
    </citation>
    <scope>NUCLEOTIDE SEQUENCE [LARGE SCALE GENOMIC DNA]</scope>
    <source>
        <strain evidence="10">ATCC 11550 / CBS 779.69 / DSM 880 / IAM 14645 / JCM 23072 / IMI 49137</strain>
    </source>
</reference>
<feature type="transmembrane region" description="Helical" evidence="7">
    <location>
        <begin position="116"/>
        <end position="138"/>
    </location>
</feature>